<dbReference type="Gene3D" id="3.40.50.2300">
    <property type="match status" value="1"/>
</dbReference>
<dbReference type="GO" id="GO:0000160">
    <property type="term" value="P:phosphorelay signal transduction system"/>
    <property type="evidence" value="ECO:0007669"/>
    <property type="project" value="InterPro"/>
</dbReference>
<name>A0A0F9U770_9ZZZZ</name>
<evidence type="ECO:0000313" key="3">
    <source>
        <dbReference type="EMBL" id="KKN87449.1"/>
    </source>
</evidence>
<gene>
    <name evidence="3" type="ORF">LCGC14_0259040</name>
</gene>
<sequence length="161" mass="17646">MEHSVTGKINLLATIAPSSVREIRATRRMNQLKGQASDTLEGLLRPLVLVVDDDKEFRGILHAHLQASELCRAVAVASATEALGVLTRDPVQLVVTDFHMPVMDGVALLRVVKKRWPGVIRVLMSGSHASAVPRNELMAKFLRKHESLMVMTDALLGLIPI</sequence>
<dbReference type="SMART" id="SM00448">
    <property type="entry name" value="REC"/>
    <property type="match status" value="1"/>
</dbReference>
<evidence type="ECO:0000256" key="1">
    <source>
        <dbReference type="ARBA" id="ARBA00022553"/>
    </source>
</evidence>
<dbReference type="Pfam" id="PF00072">
    <property type="entry name" value="Response_reg"/>
    <property type="match status" value="1"/>
</dbReference>
<protein>
    <recommendedName>
        <fullName evidence="2">Response regulatory domain-containing protein</fullName>
    </recommendedName>
</protein>
<feature type="domain" description="Response regulatory" evidence="2">
    <location>
        <begin position="47"/>
        <end position="159"/>
    </location>
</feature>
<dbReference type="PANTHER" id="PTHR44591:SF23">
    <property type="entry name" value="CHEY SUBFAMILY"/>
    <property type="match status" value="1"/>
</dbReference>
<accession>A0A0F9U770</accession>
<dbReference type="EMBL" id="LAZR01000138">
    <property type="protein sequence ID" value="KKN87449.1"/>
    <property type="molecule type" value="Genomic_DNA"/>
</dbReference>
<dbReference type="InterPro" id="IPR050595">
    <property type="entry name" value="Bact_response_regulator"/>
</dbReference>
<dbReference type="PROSITE" id="PS50110">
    <property type="entry name" value="RESPONSE_REGULATORY"/>
    <property type="match status" value="1"/>
</dbReference>
<organism evidence="3">
    <name type="scientific">marine sediment metagenome</name>
    <dbReference type="NCBI Taxonomy" id="412755"/>
    <lineage>
        <taxon>unclassified sequences</taxon>
        <taxon>metagenomes</taxon>
        <taxon>ecological metagenomes</taxon>
    </lineage>
</organism>
<comment type="caution">
    <text evidence="3">The sequence shown here is derived from an EMBL/GenBank/DDBJ whole genome shotgun (WGS) entry which is preliminary data.</text>
</comment>
<proteinExistence type="predicted"/>
<dbReference type="InterPro" id="IPR011006">
    <property type="entry name" value="CheY-like_superfamily"/>
</dbReference>
<reference evidence="3" key="1">
    <citation type="journal article" date="2015" name="Nature">
        <title>Complex archaea that bridge the gap between prokaryotes and eukaryotes.</title>
        <authorList>
            <person name="Spang A."/>
            <person name="Saw J.H."/>
            <person name="Jorgensen S.L."/>
            <person name="Zaremba-Niedzwiedzka K."/>
            <person name="Martijn J."/>
            <person name="Lind A.E."/>
            <person name="van Eijk R."/>
            <person name="Schleper C."/>
            <person name="Guy L."/>
            <person name="Ettema T.J."/>
        </authorList>
    </citation>
    <scope>NUCLEOTIDE SEQUENCE</scope>
</reference>
<evidence type="ECO:0000259" key="2">
    <source>
        <dbReference type="PROSITE" id="PS50110"/>
    </source>
</evidence>
<dbReference type="PANTHER" id="PTHR44591">
    <property type="entry name" value="STRESS RESPONSE REGULATOR PROTEIN 1"/>
    <property type="match status" value="1"/>
</dbReference>
<keyword evidence="1" id="KW-0597">Phosphoprotein</keyword>
<dbReference type="SUPFAM" id="SSF52172">
    <property type="entry name" value="CheY-like"/>
    <property type="match status" value="1"/>
</dbReference>
<dbReference type="InterPro" id="IPR001789">
    <property type="entry name" value="Sig_transdc_resp-reg_receiver"/>
</dbReference>
<dbReference type="AlphaFoldDB" id="A0A0F9U770"/>